<dbReference type="GeneID" id="70230469"/>
<accession>A0A9P9JK86</accession>
<gene>
    <name evidence="2" type="ORF">BKA55DRAFT_698439</name>
</gene>
<proteinExistence type="predicted"/>
<comment type="caution">
    <text evidence="2">The sequence shown here is derived from an EMBL/GenBank/DDBJ whole genome shotgun (WGS) entry which is preliminary data.</text>
</comment>
<reference evidence="2" key="1">
    <citation type="journal article" date="2021" name="Nat. Commun.">
        <title>Genetic determinants of endophytism in the Arabidopsis root mycobiome.</title>
        <authorList>
            <person name="Mesny F."/>
            <person name="Miyauchi S."/>
            <person name="Thiergart T."/>
            <person name="Pickel B."/>
            <person name="Atanasova L."/>
            <person name="Karlsson M."/>
            <person name="Huettel B."/>
            <person name="Barry K.W."/>
            <person name="Haridas S."/>
            <person name="Chen C."/>
            <person name="Bauer D."/>
            <person name="Andreopoulos W."/>
            <person name="Pangilinan J."/>
            <person name="LaButti K."/>
            <person name="Riley R."/>
            <person name="Lipzen A."/>
            <person name="Clum A."/>
            <person name="Drula E."/>
            <person name="Henrissat B."/>
            <person name="Kohler A."/>
            <person name="Grigoriev I.V."/>
            <person name="Martin F.M."/>
            <person name="Hacquard S."/>
        </authorList>
    </citation>
    <scope>NUCLEOTIDE SEQUENCE</scope>
    <source>
        <strain evidence="2">MPI-CAGE-AT-0023</strain>
    </source>
</reference>
<dbReference type="AlphaFoldDB" id="A0A9P9JK86"/>
<dbReference type="RefSeq" id="XP_046041142.1">
    <property type="nucleotide sequence ID" value="XM_046200515.1"/>
</dbReference>
<dbReference type="Proteomes" id="UP000720189">
    <property type="component" value="Unassembled WGS sequence"/>
</dbReference>
<evidence type="ECO:0000313" key="3">
    <source>
        <dbReference type="Proteomes" id="UP000720189"/>
    </source>
</evidence>
<keyword evidence="3" id="KW-1185">Reference proteome</keyword>
<keyword evidence="1" id="KW-0732">Signal</keyword>
<evidence type="ECO:0000256" key="1">
    <source>
        <dbReference type="SAM" id="SignalP"/>
    </source>
</evidence>
<dbReference type="EMBL" id="JAGMUX010000036">
    <property type="protein sequence ID" value="KAH7205835.1"/>
    <property type="molecule type" value="Genomic_DNA"/>
</dbReference>
<dbReference type="OrthoDB" id="4387630at2759"/>
<organism evidence="2 3">
    <name type="scientific">Fusarium redolens</name>
    <dbReference type="NCBI Taxonomy" id="48865"/>
    <lineage>
        <taxon>Eukaryota</taxon>
        <taxon>Fungi</taxon>
        <taxon>Dikarya</taxon>
        <taxon>Ascomycota</taxon>
        <taxon>Pezizomycotina</taxon>
        <taxon>Sordariomycetes</taxon>
        <taxon>Hypocreomycetidae</taxon>
        <taxon>Hypocreales</taxon>
        <taxon>Nectriaceae</taxon>
        <taxon>Fusarium</taxon>
        <taxon>Fusarium redolens species complex</taxon>
    </lineage>
</organism>
<sequence>MFALRTTILSLAALTSPVIAEHLRIVWSKGDFSTISGPNGGNQNGHWSNFVIIDDNGDAIFTEAYPGGYAACQIDDGREFAIEGICWSAPRKFLCVSNIAGNPQSCEVKDNDGNSLGKVEGTRTGILSGLRFLRRVDVSLRLIQKILVLPWARMVMIFMLSEILYMEAAKIMNLDATQESARCHLYVIYICRVQQTICFYTMCLKLGWSTIWLSISHLS</sequence>
<name>A0A9P9JK86_FUSRE</name>
<feature type="signal peptide" evidence="1">
    <location>
        <begin position="1"/>
        <end position="20"/>
    </location>
</feature>
<feature type="chain" id="PRO_5040304706" evidence="1">
    <location>
        <begin position="21"/>
        <end position="219"/>
    </location>
</feature>
<evidence type="ECO:0000313" key="2">
    <source>
        <dbReference type="EMBL" id="KAH7205835.1"/>
    </source>
</evidence>
<protein>
    <submittedName>
        <fullName evidence="2">Uncharacterized protein</fullName>
    </submittedName>
</protein>